<dbReference type="SMART" id="SM00392">
    <property type="entry name" value="PROF"/>
    <property type="match status" value="1"/>
</dbReference>
<keyword evidence="4" id="KW-0963">Cytoplasm</keyword>
<dbReference type="SMR" id="A0A438C5I3"/>
<comment type="subcellular location">
    <subcellularLocation>
        <location evidence="1">Cytoplasm</location>
        <location evidence="1">Cytoskeleton</location>
    </subcellularLocation>
</comment>
<dbReference type="PRINTS" id="PR01640">
    <property type="entry name" value="PROFILINPLNT"/>
</dbReference>
<sequence length="209" mass="22989">MGLVRCMSIVLGNGVKFKDLHLHRKDHVSQSDERNQNQQQSQKNHHHHHLHILERGREKILWQTYIDDHLMCDIDDQGQHLTAAAIVGHDGTFGRRAFLSGVQDSTDHWYHEDFAEPGHLVPTGLYLGGTKYMVIQESLGLSSNGKNIPGCVEVAKGQAATAAAVTQFSLLTSPRQKAGLVQGSQFHPAADKPGADEASIDTTISVDPF</sequence>
<feature type="compositionally biased region" description="Polar residues" evidence="8">
    <location>
        <begin position="200"/>
        <end position="209"/>
    </location>
</feature>
<comment type="similarity">
    <text evidence="2 7">Belongs to the profilin family.</text>
</comment>
<evidence type="ECO:0000256" key="3">
    <source>
        <dbReference type="ARBA" id="ARBA00011583"/>
    </source>
</evidence>
<name>A0A438C5I3_VITVI</name>
<feature type="region of interest" description="Disordered" evidence="8">
    <location>
        <begin position="185"/>
        <end position="209"/>
    </location>
</feature>
<gene>
    <name evidence="9" type="primary">PROF_0</name>
    <name evidence="9" type="ORF">CK203_102886</name>
</gene>
<keyword evidence="5 7" id="KW-0009">Actin-binding</keyword>
<evidence type="ECO:0000256" key="5">
    <source>
        <dbReference type="ARBA" id="ARBA00023203"/>
    </source>
</evidence>
<dbReference type="InterPro" id="IPR048278">
    <property type="entry name" value="PFN"/>
</dbReference>
<evidence type="ECO:0000256" key="1">
    <source>
        <dbReference type="ARBA" id="ARBA00004245"/>
    </source>
</evidence>
<organism evidence="9 10">
    <name type="scientific">Vitis vinifera</name>
    <name type="common">Grape</name>
    <dbReference type="NCBI Taxonomy" id="29760"/>
    <lineage>
        <taxon>Eukaryota</taxon>
        <taxon>Viridiplantae</taxon>
        <taxon>Streptophyta</taxon>
        <taxon>Embryophyta</taxon>
        <taxon>Tracheophyta</taxon>
        <taxon>Spermatophyta</taxon>
        <taxon>Magnoliopsida</taxon>
        <taxon>eudicotyledons</taxon>
        <taxon>Gunneridae</taxon>
        <taxon>Pentapetalae</taxon>
        <taxon>rosids</taxon>
        <taxon>Vitales</taxon>
        <taxon>Vitaceae</taxon>
        <taxon>Viteae</taxon>
        <taxon>Vitis</taxon>
    </lineage>
</organism>
<keyword evidence="6" id="KW-0206">Cytoskeleton</keyword>
<dbReference type="AlphaFoldDB" id="A0A438C5I3"/>
<comment type="subunit">
    <text evidence="3">Occurs in many kinds of cells as a complex with monomeric actin in a 1:1 ratio.</text>
</comment>
<dbReference type="InterPro" id="IPR036140">
    <property type="entry name" value="PFN_sf"/>
</dbReference>
<feature type="region of interest" description="Disordered" evidence="8">
    <location>
        <begin position="25"/>
        <end position="50"/>
    </location>
</feature>
<evidence type="ECO:0000256" key="8">
    <source>
        <dbReference type="SAM" id="MobiDB-lite"/>
    </source>
</evidence>
<dbReference type="Pfam" id="PF00235">
    <property type="entry name" value="Profilin"/>
    <property type="match status" value="1"/>
</dbReference>
<dbReference type="SUPFAM" id="SSF55770">
    <property type="entry name" value="Profilin (actin-binding protein)"/>
    <property type="match status" value="1"/>
</dbReference>
<dbReference type="InterPro" id="IPR005455">
    <property type="entry name" value="PFN_euk"/>
</dbReference>
<evidence type="ECO:0000256" key="4">
    <source>
        <dbReference type="ARBA" id="ARBA00022490"/>
    </source>
</evidence>
<dbReference type="EMBL" id="QGNW01002522">
    <property type="protein sequence ID" value="RVW18512.1"/>
    <property type="molecule type" value="Genomic_DNA"/>
</dbReference>
<evidence type="ECO:0000256" key="7">
    <source>
        <dbReference type="RuleBase" id="RU003909"/>
    </source>
</evidence>
<dbReference type="PANTHER" id="PTHR11604:SF25">
    <property type="entry name" value="PROFILIN-5"/>
    <property type="match status" value="1"/>
</dbReference>
<evidence type="ECO:0000313" key="9">
    <source>
        <dbReference type="EMBL" id="RVW18512.1"/>
    </source>
</evidence>
<evidence type="ECO:0000256" key="6">
    <source>
        <dbReference type="ARBA" id="ARBA00023212"/>
    </source>
</evidence>
<reference evidence="9 10" key="1">
    <citation type="journal article" date="2018" name="PLoS Genet.">
        <title>Population sequencing reveals clonal diversity and ancestral inbreeding in the grapevine cultivar Chardonnay.</title>
        <authorList>
            <person name="Roach M.J."/>
            <person name="Johnson D.L."/>
            <person name="Bohlmann J."/>
            <person name="van Vuuren H.J."/>
            <person name="Jones S.J."/>
            <person name="Pretorius I.S."/>
            <person name="Schmidt S.A."/>
            <person name="Borneman A.R."/>
        </authorList>
    </citation>
    <scope>NUCLEOTIDE SEQUENCE [LARGE SCALE GENOMIC DNA]</scope>
    <source>
        <strain evidence="10">cv. Chardonnay</strain>
        <tissue evidence="9">Leaf</tissue>
    </source>
</reference>
<dbReference type="PANTHER" id="PTHR11604">
    <property type="entry name" value="PROFILIN"/>
    <property type="match status" value="1"/>
</dbReference>
<dbReference type="PRINTS" id="PR00392">
    <property type="entry name" value="PROFILIN"/>
</dbReference>
<evidence type="ECO:0000256" key="2">
    <source>
        <dbReference type="ARBA" id="ARBA00010058"/>
    </source>
</evidence>
<evidence type="ECO:0000313" key="10">
    <source>
        <dbReference type="Proteomes" id="UP000288805"/>
    </source>
</evidence>
<protein>
    <recommendedName>
        <fullName evidence="7">Profilin</fullName>
    </recommendedName>
</protein>
<dbReference type="GO" id="GO:0005856">
    <property type="term" value="C:cytoskeleton"/>
    <property type="evidence" value="ECO:0007669"/>
    <property type="project" value="UniProtKB-SubCell"/>
</dbReference>
<dbReference type="Gene3D" id="3.30.450.30">
    <property type="entry name" value="Dynein light chain 2a, cytoplasmic"/>
    <property type="match status" value="1"/>
</dbReference>
<dbReference type="Proteomes" id="UP000288805">
    <property type="component" value="Unassembled WGS sequence"/>
</dbReference>
<comment type="caution">
    <text evidence="9">The sequence shown here is derived from an EMBL/GenBank/DDBJ whole genome shotgun (WGS) entry which is preliminary data.</text>
</comment>
<accession>A0A438C5I3</accession>
<dbReference type="GO" id="GO:0003779">
    <property type="term" value="F:actin binding"/>
    <property type="evidence" value="ECO:0007669"/>
    <property type="project" value="UniProtKB-KW"/>
</dbReference>
<proteinExistence type="inferred from homology"/>